<dbReference type="RefSeq" id="WP_184304297.1">
    <property type="nucleotide sequence ID" value="NZ_JACHLP010000012.1"/>
</dbReference>
<keyword evidence="3" id="KW-1185">Reference proteome</keyword>
<feature type="transmembrane region" description="Helical" evidence="1">
    <location>
        <begin position="17"/>
        <end position="38"/>
    </location>
</feature>
<organism evidence="2 3">
    <name type="scientific">Roseateles oligotrophus</name>
    <dbReference type="NCBI Taxonomy" id="1769250"/>
    <lineage>
        <taxon>Bacteria</taxon>
        <taxon>Pseudomonadati</taxon>
        <taxon>Pseudomonadota</taxon>
        <taxon>Betaproteobacteria</taxon>
        <taxon>Burkholderiales</taxon>
        <taxon>Sphaerotilaceae</taxon>
        <taxon>Roseateles</taxon>
    </lineage>
</organism>
<feature type="transmembrane region" description="Helical" evidence="1">
    <location>
        <begin position="215"/>
        <end position="234"/>
    </location>
</feature>
<gene>
    <name evidence="2" type="ORF">HNP55_004471</name>
</gene>
<sequence length="348" mass="36229">MAAELDAVSSPGAACSFALGCLGLALKLRLFAMFWVAVDPLTQGTTLLFSSLAGLGGACACLAVLAGGVFMALAGAPPAWPWMNGVSLSFALLSLALLPRQRLQTDVRLRATLCFLLGAVLLACTALEPIAGLAGRWLRLGPVTVQPVWLLLPSLLLLSGRAPNTGAERFAGSTGLGLALAIVALIAQAELCWLLLMGLILLLRGGRRPGHRGESLLACLALLGAGMTSQTWQAPSTQAFVDQVLMQSWSQGSGLALAWLLPAALLPSVLPVWRHRHALEHGLLWSGIFLLSLPGWLPSPLLGMGGSAILGYVLSLAAVPGPGQRLVGRSGAATPPNRREPSGLLRLY</sequence>
<comment type="caution">
    <text evidence="2">The sequence shown here is derived from an EMBL/GenBank/DDBJ whole genome shotgun (WGS) entry which is preliminary data.</text>
</comment>
<protein>
    <submittedName>
        <fullName evidence="2">Uncharacterized protein</fullName>
    </submittedName>
</protein>
<feature type="transmembrane region" description="Helical" evidence="1">
    <location>
        <begin position="79"/>
        <end position="99"/>
    </location>
</feature>
<proteinExistence type="predicted"/>
<feature type="transmembrane region" description="Helical" evidence="1">
    <location>
        <begin position="254"/>
        <end position="273"/>
    </location>
</feature>
<reference evidence="2 3" key="1">
    <citation type="submission" date="2020-08" db="EMBL/GenBank/DDBJ databases">
        <title>Functional genomics of gut bacteria from endangered species of beetles.</title>
        <authorList>
            <person name="Carlos-Shanley C."/>
        </authorList>
    </citation>
    <scope>NUCLEOTIDE SEQUENCE [LARGE SCALE GENOMIC DNA]</scope>
    <source>
        <strain evidence="2 3">S00239</strain>
    </source>
</reference>
<feature type="transmembrane region" description="Helical" evidence="1">
    <location>
        <begin position="178"/>
        <end position="203"/>
    </location>
</feature>
<keyword evidence="1" id="KW-0472">Membrane</keyword>
<keyword evidence="1" id="KW-0812">Transmembrane</keyword>
<evidence type="ECO:0000313" key="3">
    <source>
        <dbReference type="Proteomes" id="UP000562027"/>
    </source>
</evidence>
<evidence type="ECO:0000313" key="2">
    <source>
        <dbReference type="EMBL" id="MBB4845917.1"/>
    </source>
</evidence>
<feature type="transmembrane region" description="Helical" evidence="1">
    <location>
        <begin position="47"/>
        <end position="73"/>
    </location>
</feature>
<dbReference type="EMBL" id="JACHLP010000012">
    <property type="protein sequence ID" value="MBB4845917.1"/>
    <property type="molecule type" value="Genomic_DNA"/>
</dbReference>
<accession>A0A840LKU5</accession>
<feature type="transmembrane region" description="Helical" evidence="1">
    <location>
        <begin position="278"/>
        <end position="296"/>
    </location>
</feature>
<dbReference type="Proteomes" id="UP000562027">
    <property type="component" value="Unassembled WGS sequence"/>
</dbReference>
<evidence type="ECO:0000256" key="1">
    <source>
        <dbReference type="SAM" id="Phobius"/>
    </source>
</evidence>
<dbReference type="AlphaFoldDB" id="A0A840LKU5"/>
<feature type="transmembrane region" description="Helical" evidence="1">
    <location>
        <begin position="111"/>
        <end position="134"/>
    </location>
</feature>
<keyword evidence="1" id="KW-1133">Transmembrane helix</keyword>
<name>A0A840LKU5_9BURK</name>